<comment type="caution">
    <text evidence="2">The sequence shown here is derived from an EMBL/GenBank/DDBJ whole genome shotgun (WGS) entry which is preliminary data.</text>
</comment>
<name>A0A9P1H7H0_9PEZI</name>
<feature type="compositionally biased region" description="Gly residues" evidence="1">
    <location>
        <begin position="1"/>
        <end position="11"/>
    </location>
</feature>
<sequence>MIASYGRGGAGNMSNNPVSPLSYKDLQTPTLKTSVYTTGRGGSGNMASNNDPKEARLRQDVEPVVRRPSAGAVYAGRGGAGNIFHNDELTRSKSAEYAVDDTSSGKSVKSLDLSFANKWLRSRK</sequence>
<feature type="region of interest" description="Disordered" evidence="1">
    <location>
        <begin position="1"/>
        <end position="58"/>
    </location>
</feature>
<proteinExistence type="predicted"/>
<reference evidence="2" key="1">
    <citation type="submission" date="2022-11" db="EMBL/GenBank/DDBJ databases">
        <authorList>
            <person name="Scott C."/>
            <person name="Bruce N."/>
        </authorList>
    </citation>
    <scope>NUCLEOTIDE SEQUENCE</scope>
</reference>
<evidence type="ECO:0000256" key="1">
    <source>
        <dbReference type="SAM" id="MobiDB-lite"/>
    </source>
</evidence>
<organism evidence="2 3">
    <name type="scientific">Parascedosporium putredinis</name>
    <dbReference type="NCBI Taxonomy" id="1442378"/>
    <lineage>
        <taxon>Eukaryota</taxon>
        <taxon>Fungi</taxon>
        <taxon>Dikarya</taxon>
        <taxon>Ascomycota</taxon>
        <taxon>Pezizomycotina</taxon>
        <taxon>Sordariomycetes</taxon>
        <taxon>Hypocreomycetidae</taxon>
        <taxon>Microascales</taxon>
        <taxon>Microascaceae</taxon>
        <taxon>Parascedosporium</taxon>
    </lineage>
</organism>
<feature type="compositionally biased region" description="Polar residues" evidence="1">
    <location>
        <begin position="12"/>
        <end position="37"/>
    </location>
</feature>
<accession>A0A9P1H7H0</accession>
<dbReference type="Proteomes" id="UP000838763">
    <property type="component" value="Unassembled WGS sequence"/>
</dbReference>
<dbReference type="InterPro" id="IPR053203">
    <property type="entry name" value="Cisplatin_resist-associated"/>
</dbReference>
<dbReference type="InterPro" id="IPR022024">
    <property type="entry name" value="DUF3602"/>
</dbReference>
<evidence type="ECO:0000313" key="2">
    <source>
        <dbReference type="EMBL" id="CAI4216725.1"/>
    </source>
</evidence>
<evidence type="ECO:0000313" key="3">
    <source>
        <dbReference type="Proteomes" id="UP000838763"/>
    </source>
</evidence>
<dbReference type="EMBL" id="CALLCH030000015">
    <property type="protein sequence ID" value="CAI4216725.1"/>
    <property type="molecule type" value="Genomic_DNA"/>
</dbReference>
<gene>
    <name evidence="2" type="ORF">PPNO1_LOCUS6374</name>
</gene>
<keyword evidence="3" id="KW-1185">Reference proteome</keyword>
<dbReference type="OrthoDB" id="3063476at2759"/>
<dbReference type="Pfam" id="PF12223">
    <property type="entry name" value="DUF3602"/>
    <property type="match status" value="1"/>
</dbReference>
<dbReference type="AlphaFoldDB" id="A0A9P1H7H0"/>
<dbReference type="PANTHER" id="PTHR34693:SF1">
    <property type="entry name" value="PROTEIN PAR32"/>
    <property type="match status" value="1"/>
</dbReference>
<dbReference type="PANTHER" id="PTHR34693">
    <property type="entry name" value="PROTEIN PAR32"/>
    <property type="match status" value="1"/>
</dbReference>
<protein>
    <submittedName>
        <fullName evidence="2">Uncharacterized protein</fullName>
    </submittedName>
</protein>